<name>A0A2R6Y1N9_9BACL</name>
<gene>
    <name evidence="1" type="ORF">BSOLF_2864</name>
</gene>
<evidence type="ECO:0000313" key="1">
    <source>
        <dbReference type="EMBL" id="PTQ56596.1"/>
    </source>
</evidence>
<protein>
    <submittedName>
        <fullName evidence="1">Uncharacterized protein</fullName>
    </submittedName>
</protein>
<dbReference type="AlphaFoldDB" id="A0A2R6Y1N9"/>
<sequence>MAHGERGGEELNPLQLTQQIKPIKDGISKLSGSIAQIEKTLDMLTTVSALIERFGGWQEVSEILSGSLGTRDGQKDPLARLNRLIDTLENADYEKLRQLLEHPMVQKLFSLSGANEKKEKK</sequence>
<dbReference type="Proteomes" id="UP000244338">
    <property type="component" value="Unassembled WGS sequence"/>
</dbReference>
<comment type="caution">
    <text evidence="1">The sequence shown here is derived from an EMBL/GenBank/DDBJ whole genome shotgun (WGS) entry which is preliminary data.</text>
</comment>
<evidence type="ECO:0000313" key="2">
    <source>
        <dbReference type="Proteomes" id="UP000244338"/>
    </source>
</evidence>
<dbReference type="EMBL" id="PEBX01000023">
    <property type="protein sequence ID" value="PTQ56596.1"/>
    <property type="molecule type" value="Genomic_DNA"/>
</dbReference>
<organism evidence="1 2">
    <name type="scientific">Candidatus Carbonibacillus altaicus</name>
    <dbReference type="NCBI Taxonomy" id="2163959"/>
    <lineage>
        <taxon>Bacteria</taxon>
        <taxon>Bacillati</taxon>
        <taxon>Bacillota</taxon>
        <taxon>Bacilli</taxon>
        <taxon>Bacillales</taxon>
        <taxon>Candidatus Carbonibacillus</taxon>
    </lineage>
</organism>
<accession>A0A2R6Y1N9</accession>
<proteinExistence type="predicted"/>
<reference evidence="2" key="1">
    <citation type="journal article" date="2018" name="Sci. Rep.">
        <title>Lignite coal burning seam in the remote Altai Mountains harbors a hydrogen-driven thermophilic microbial community.</title>
        <authorList>
            <person name="Kadnikov V.V."/>
            <person name="Mardanov A.V."/>
            <person name="Ivasenko D.A."/>
            <person name="Antsiferov D.V."/>
            <person name="Beletsky A.V."/>
            <person name="Karnachuk O.V."/>
            <person name="Ravin N.V."/>
        </authorList>
    </citation>
    <scope>NUCLEOTIDE SEQUENCE [LARGE SCALE GENOMIC DNA]</scope>
</reference>